<accession>A0AC35TQ43</accession>
<proteinExistence type="predicted"/>
<organism evidence="1 2">
    <name type="scientific">Rhabditophanes sp. KR3021</name>
    <dbReference type="NCBI Taxonomy" id="114890"/>
    <lineage>
        <taxon>Eukaryota</taxon>
        <taxon>Metazoa</taxon>
        <taxon>Ecdysozoa</taxon>
        <taxon>Nematoda</taxon>
        <taxon>Chromadorea</taxon>
        <taxon>Rhabditida</taxon>
        <taxon>Tylenchina</taxon>
        <taxon>Panagrolaimomorpha</taxon>
        <taxon>Strongyloidoidea</taxon>
        <taxon>Alloionematidae</taxon>
        <taxon>Rhabditophanes</taxon>
    </lineage>
</organism>
<dbReference type="Proteomes" id="UP000095286">
    <property type="component" value="Unplaced"/>
</dbReference>
<protein>
    <submittedName>
        <fullName evidence="2">TIL domain-containing protein</fullName>
    </submittedName>
</protein>
<evidence type="ECO:0000313" key="2">
    <source>
        <dbReference type="WBParaSite" id="RSKR_0000302800.1"/>
    </source>
</evidence>
<reference evidence="2" key="1">
    <citation type="submission" date="2016-11" db="UniProtKB">
        <authorList>
            <consortium name="WormBaseParasite"/>
        </authorList>
    </citation>
    <scope>IDENTIFICATION</scope>
    <source>
        <strain evidence="2">KR3021</strain>
    </source>
</reference>
<dbReference type="WBParaSite" id="RSKR_0000302800.1">
    <property type="protein sequence ID" value="RSKR_0000302800.1"/>
    <property type="gene ID" value="RSKR_0000302800"/>
</dbReference>
<name>A0AC35TQ43_9BILA</name>
<sequence>MKLEVVILLVLISFLGASDVPPNLVVCTGNKTYFNCGGCEAKCSDHEQMMCGTICRESGCYCFGDEYALDAKGNCILKKDCDLVGATFPCPQNEVWLECGPSCKNICGTDHVGCREYCRPRACYCTGDYALEKEGGKCILRSSCVPI</sequence>
<evidence type="ECO:0000313" key="1">
    <source>
        <dbReference type="Proteomes" id="UP000095286"/>
    </source>
</evidence>